<feature type="binding site" description="axial binding residue" evidence="7">
    <location>
        <position position="449"/>
    </location>
    <ligand>
        <name>heme</name>
        <dbReference type="ChEBI" id="CHEBI:30413"/>
    </ligand>
    <ligandPart>
        <name>Fe</name>
        <dbReference type="ChEBI" id="CHEBI:18248"/>
    </ligandPart>
</feature>
<accession>A0AA39LP67</accession>
<evidence type="ECO:0000256" key="2">
    <source>
        <dbReference type="ARBA" id="ARBA00010617"/>
    </source>
</evidence>
<keyword evidence="7 8" id="KW-0349">Heme</keyword>
<dbReference type="Pfam" id="PF00067">
    <property type="entry name" value="p450"/>
    <property type="match status" value="1"/>
</dbReference>
<comment type="similarity">
    <text evidence="2 8">Belongs to the cytochrome P450 family.</text>
</comment>
<keyword evidence="6 8" id="KW-0503">Monooxygenase</keyword>
<organism evidence="10 11">
    <name type="scientific">Steinernema hermaphroditum</name>
    <dbReference type="NCBI Taxonomy" id="289476"/>
    <lineage>
        <taxon>Eukaryota</taxon>
        <taxon>Metazoa</taxon>
        <taxon>Ecdysozoa</taxon>
        <taxon>Nematoda</taxon>
        <taxon>Chromadorea</taxon>
        <taxon>Rhabditida</taxon>
        <taxon>Tylenchina</taxon>
        <taxon>Panagrolaimomorpha</taxon>
        <taxon>Strongyloidoidea</taxon>
        <taxon>Steinernematidae</taxon>
        <taxon>Steinernema</taxon>
    </lineage>
</organism>
<evidence type="ECO:0000256" key="3">
    <source>
        <dbReference type="ARBA" id="ARBA00022723"/>
    </source>
</evidence>
<evidence type="ECO:0000256" key="9">
    <source>
        <dbReference type="SAM" id="Phobius"/>
    </source>
</evidence>
<dbReference type="FunFam" id="1.10.630.10:FF:000036">
    <property type="entry name" value="CYtochrome P450 family"/>
    <property type="match status" value="1"/>
</dbReference>
<dbReference type="Gene3D" id="1.10.630.10">
    <property type="entry name" value="Cytochrome P450"/>
    <property type="match status" value="1"/>
</dbReference>
<keyword evidence="9" id="KW-0472">Membrane</keyword>
<dbReference type="PROSITE" id="PS00086">
    <property type="entry name" value="CYTOCHROME_P450"/>
    <property type="match status" value="1"/>
</dbReference>
<dbReference type="InterPro" id="IPR002401">
    <property type="entry name" value="Cyt_P450_E_grp-I"/>
</dbReference>
<gene>
    <name evidence="10" type="ORF">QR680_017732</name>
</gene>
<protein>
    <recommendedName>
        <fullName evidence="12">Cytochrome P450</fullName>
    </recommendedName>
</protein>
<dbReference type="PRINTS" id="PR00385">
    <property type="entry name" value="P450"/>
</dbReference>
<dbReference type="GO" id="GO:0016712">
    <property type="term" value="F:oxidoreductase activity, acting on paired donors, with incorporation or reduction of molecular oxygen, reduced flavin or flavoprotein as one donor, and incorporation of one atom of oxygen"/>
    <property type="evidence" value="ECO:0007669"/>
    <property type="project" value="TreeGrafter"/>
</dbReference>
<keyword evidence="11" id="KW-1185">Reference proteome</keyword>
<keyword evidence="4 8" id="KW-0560">Oxidoreductase</keyword>
<comment type="cofactor">
    <cofactor evidence="1 7">
        <name>heme</name>
        <dbReference type="ChEBI" id="CHEBI:30413"/>
    </cofactor>
</comment>
<proteinExistence type="inferred from homology"/>
<evidence type="ECO:0000256" key="4">
    <source>
        <dbReference type="ARBA" id="ARBA00023002"/>
    </source>
</evidence>
<dbReference type="GO" id="GO:0006805">
    <property type="term" value="P:xenobiotic metabolic process"/>
    <property type="evidence" value="ECO:0007669"/>
    <property type="project" value="TreeGrafter"/>
</dbReference>
<dbReference type="GO" id="GO:0005737">
    <property type="term" value="C:cytoplasm"/>
    <property type="evidence" value="ECO:0007669"/>
    <property type="project" value="TreeGrafter"/>
</dbReference>
<name>A0AA39LP67_9BILA</name>
<dbReference type="GO" id="GO:0006082">
    <property type="term" value="P:organic acid metabolic process"/>
    <property type="evidence" value="ECO:0007669"/>
    <property type="project" value="TreeGrafter"/>
</dbReference>
<dbReference type="CDD" id="cd20617">
    <property type="entry name" value="CYP1_2-like"/>
    <property type="match status" value="1"/>
</dbReference>
<evidence type="ECO:0000256" key="7">
    <source>
        <dbReference type="PIRSR" id="PIRSR602401-1"/>
    </source>
</evidence>
<dbReference type="PANTHER" id="PTHR24300:SF375">
    <property type="entry name" value="CYTOCHROME P450 FAMILY"/>
    <property type="match status" value="1"/>
</dbReference>
<dbReference type="GO" id="GO:0020037">
    <property type="term" value="F:heme binding"/>
    <property type="evidence" value="ECO:0007669"/>
    <property type="project" value="InterPro"/>
</dbReference>
<dbReference type="InterPro" id="IPR001128">
    <property type="entry name" value="Cyt_P450"/>
</dbReference>
<dbReference type="PANTHER" id="PTHR24300">
    <property type="entry name" value="CYTOCHROME P450 508A4-RELATED"/>
    <property type="match status" value="1"/>
</dbReference>
<keyword evidence="5 7" id="KW-0408">Iron</keyword>
<evidence type="ECO:0008006" key="12">
    <source>
        <dbReference type="Google" id="ProtNLM"/>
    </source>
</evidence>
<evidence type="ECO:0000256" key="5">
    <source>
        <dbReference type="ARBA" id="ARBA00023004"/>
    </source>
</evidence>
<feature type="transmembrane region" description="Helical" evidence="9">
    <location>
        <begin position="33"/>
        <end position="52"/>
    </location>
</feature>
<reference evidence="10" key="1">
    <citation type="submission" date="2023-06" db="EMBL/GenBank/DDBJ databases">
        <title>Genomic analysis of the entomopathogenic nematode Steinernema hermaphroditum.</title>
        <authorList>
            <person name="Schwarz E.M."/>
            <person name="Heppert J.K."/>
            <person name="Baniya A."/>
            <person name="Schwartz H.T."/>
            <person name="Tan C.-H."/>
            <person name="Antoshechkin I."/>
            <person name="Sternberg P.W."/>
            <person name="Goodrich-Blair H."/>
            <person name="Dillman A.R."/>
        </authorList>
    </citation>
    <scope>NUCLEOTIDE SEQUENCE</scope>
    <source>
        <strain evidence="10">PS9179</strain>
        <tissue evidence="10">Whole animal</tissue>
    </source>
</reference>
<evidence type="ECO:0000256" key="8">
    <source>
        <dbReference type="RuleBase" id="RU000461"/>
    </source>
</evidence>
<keyword evidence="9" id="KW-0812">Transmembrane</keyword>
<dbReference type="AlphaFoldDB" id="A0AA39LP67"/>
<dbReference type="InterPro" id="IPR050182">
    <property type="entry name" value="Cytochrome_P450_fam2"/>
</dbReference>
<evidence type="ECO:0000313" key="10">
    <source>
        <dbReference type="EMBL" id="KAK0404971.1"/>
    </source>
</evidence>
<evidence type="ECO:0000256" key="6">
    <source>
        <dbReference type="ARBA" id="ARBA00023033"/>
    </source>
</evidence>
<comment type="caution">
    <text evidence="10">The sequence shown here is derived from an EMBL/GenBank/DDBJ whole genome shotgun (WGS) entry which is preliminary data.</text>
</comment>
<evidence type="ECO:0000313" key="11">
    <source>
        <dbReference type="Proteomes" id="UP001175271"/>
    </source>
</evidence>
<dbReference type="PRINTS" id="PR00463">
    <property type="entry name" value="EP450I"/>
</dbReference>
<dbReference type="InterPro" id="IPR017972">
    <property type="entry name" value="Cyt_P450_CS"/>
</dbReference>
<keyword evidence="3 7" id="KW-0479">Metal-binding</keyword>
<dbReference type="InterPro" id="IPR036396">
    <property type="entry name" value="Cyt_P450_sf"/>
</dbReference>
<dbReference type="EMBL" id="JAUCMV010000004">
    <property type="protein sequence ID" value="KAK0404971.1"/>
    <property type="molecule type" value="Genomic_DNA"/>
</dbReference>
<keyword evidence="9" id="KW-1133">Transmembrane helix</keyword>
<evidence type="ECO:0000256" key="1">
    <source>
        <dbReference type="ARBA" id="ARBA00001971"/>
    </source>
</evidence>
<dbReference type="SUPFAM" id="SSF48264">
    <property type="entry name" value="Cytochrome P450"/>
    <property type="match status" value="1"/>
</dbReference>
<dbReference type="Proteomes" id="UP001175271">
    <property type="component" value="Unassembled WGS sequence"/>
</dbReference>
<sequence length="503" mass="58218">MLGLVVFVVFALLIAYLYHRRRAYPPGPFPLPLFGNLHVFVFFYLLWGHNVGDVMLRWKRRFGAVFTVWFGPIPFVVVADYDVAVQTYVRDAETHSDRFNVSLFELMRESHGIIMSNGMRWLEQRRFALRVLRDFGVGKNLMQQMILREYHQAMDPLDEELLAAGGRKKIEPRAQFLDVLAGSVINSLMVGYSFDESNIEEFREMRAAIERGLREFNLLDFVLLNSYTKNLPLLKDRFRKVMEIQDKPLCFVMRQISNRRAEIESGKHELDESAPRDFLDAYLLEMRRREAADGTVGDFTEKQLAFAILDIWQAGMDTTIATVSWAFAFLATHPDVQEKMREELWRVVGKNRDVELSDKVLLPYSSAVVTETYRLSALLNVNIWRQTTKECSIGGHRVLKGTANAAMMCVIFRDESVFEKPKEFNPERFIDDKQLEQKVIPFGLGKRQCLGEGLARAEVFLTILNVIKSYRLIDEDGTVEWRKGTEFGFARVPFQYEIAIEKA</sequence>
<dbReference type="GO" id="GO:0005506">
    <property type="term" value="F:iron ion binding"/>
    <property type="evidence" value="ECO:0007669"/>
    <property type="project" value="InterPro"/>
</dbReference>